<dbReference type="Gene3D" id="3.40.250.10">
    <property type="entry name" value="Rhodanese-like domain"/>
    <property type="match status" value="2"/>
</dbReference>
<dbReference type="SMART" id="SM00849">
    <property type="entry name" value="Lactamase_B"/>
    <property type="match status" value="1"/>
</dbReference>
<dbReference type="InterPro" id="IPR001279">
    <property type="entry name" value="Metallo-B-lactamas"/>
</dbReference>
<accession>A0A6J6PV31</accession>
<protein>
    <submittedName>
        <fullName evidence="3">Unannotated protein</fullName>
    </submittedName>
</protein>
<dbReference type="PANTHER" id="PTHR43084:SF1">
    <property type="entry name" value="PERSULFIDE DIOXYGENASE ETHE1, MITOCHONDRIAL"/>
    <property type="match status" value="1"/>
</dbReference>
<dbReference type="InterPro" id="IPR051682">
    <property type="entry name" value="Mito_Persulfide_Diox"/>
</dbReference>
<dbReference type="SUPFAM" id="SSF52821">
    <property type="entry name" value="Rhodanese/Cell cycle control phosphatase"/>
    <property type="match status" value="2"/>
</dbReference>
<keyword evidence="1" id="KW-0479">Metal-binding</keyword>
<dbReference type="InterPro" id="IPR036866">
    <property type="entry name" value="RibonucZ/Hydroxyglut_hydro"/>
</dbReference>
<dbReference type="SMART" id="SM00450">
    <property type="entry name" value="RHOD"/>
    <property type="match status" value="2"/>
</dbReference>
<sequence>MVFEQFVDEDLGCGSYLVGDAAAGEAVVVDPAFRIEQYVEAAERLGVKIVRVLETHTHADHLSGHGRFALEHGVPTSISRIAEAEYPHDPLDDGDVITVGGVSIRVVHTPGHRPEHCAFVVDEKRVLTGDSLFVGAAARPDLAVEAAEGARDLFGSLKRLAQLGDDVEVFPGHVAGSLCGTHMSPDRSTTIGKERETNAALAIDDLETFVHQSADVKIPRPPTTSRVVGLNRGPWVAKPTPTPALEDAGDALMIDVRPLTEYARGFVKGSISIPLDAGSFGTRAAFLMREDERVVLVAMTPEQVHEATWRLWAVGRLRVDGYLSHAEVSEQLPLISIQNFPDLYVLDVVQVVDVREPAERERVLLNSVAVPLREIRGDHPEIDKDKPLVTICESGVRSAIAASVLLKEGYLARAVIGGGVNDLDPVFAVSAALVDE</sequence>
<evidence type="ECO:0000259" key="2">
    <source>
        <dbReference type="PROSITE" id="PS50206"/>
    </source>
</evidence>
<reference evidence="3" key="1">
    <citation type="submission" date="2020-05" db="EMBL/GenBank/DDBJ databases">
        <authorList>
            <person name="Chiriac C."/>
            <person name="Salcher M."/>
            <person name="Ghai R."/>
            <person name="Kavagutti S V."/>
        </authorList>
    </citation>
    <scope>NUCLEOTIDE SEQUENCE</scope>
</reference>
<dbReference type="CDD" id="cd07724">
    <property type="entry name" value="POD-like_MBL-fold"/>
    <property type="match status" value="1"/>
</dbReference>
<organism evidence="3">
    <name type="scientific">freshwater metagenome</name>
    <dbReference type="NCBI Taxonomy" id="449393"/>
    <lineage>
        <taxon>unclassified sequences</taxon>
        <taxon>metagenomes</taxon>
        <taxon>ecological metagenomes</taxon>
    </lineage>
</organism>
<gene>
    <name evidence="3" type="ORF">UFOPK2399_01309</name>
</gene>
<dbReference type="GO" id="GO:0050313">
    <property type="term" value="F:sulfur dioxygenase activity"/>
    <property type="evidence" value="ECO:0007669"/>
    <property type="project" value="InterPro"/>
</dbReference>
<dbReference type="EMBL" id="CAEZXP010000004">
    <property type="protein sequence ID" value="CAB4700408.1"/>
    <property type="molecule type" value="Genomic_DNA"/>
</dbReference>
<dbReference type="PANTHER" id="PTHR43084">
    <property type="entry name" value="PERSULFIDE DIOXYGENASE ETHE1"/>
    <property type="match status" value="1"/>
</dbReference>
<evidence type="ECO:0000256" key="1">
    <source>
        <dbReference type="ARBA" id="ARBA00022723"/>
    </source>
</evidence>
<feature type="domain" description="Rhodanese" evidence="2">
    <location>
        <begin position="247"/>
        <end position="277"/>
    </location>
</feature>
<name>A0A6J6PV31_9ZZZZ</name>
<dbReference type="Pfam" id="PF00581">
    <property type="entry name" value="Rhodanese"/>
    <property type="match status" value="1"/>
</dbReference>
<dbReference type="GO" id="GO:0046872">
    <property type="term" value="F:metal ion binding"/>
    <property type="evidence" value="ECO:0007669"/>
    <property type="project" value="UniProtKB-KW"/>
</dbReference>
<dbReference type="Gene3D" id="3.60.15.10">
    <property type="entry name" value="Ribonuclease Z/Hydroxyacylglutathione hydrolase-like"/>
    <property type="match status" value="1"/>
</dbReference>
<dbReference type="GO" id="GO:0070813">
    <property type="term" value="P:hydrogen sulfide metabolic process"/>
    <property type="evidence" value="ECO:0007669"/>
    <property type="project" value="TreeGrafter"/>
</dbReference>
<feature type="domain" description="Rhodanese" evidence="2">
    <location>
        <begin position="345"/>
        <end position="425"/>
    </location>
</feature>
<dbReference type="SUPFAM" id="SSF56281">
    <property type="entry name" value="Metallo-hydrolase/oxidoreductase"/>
    <property type="match status" value="1"/>
</dbReference>
<proteinExistence type="predicted"/>
<dbReference type="InterPro" id="IPR044528">
    <property type="entry name" value="POD-like_MBL-fold"/>
</dbReference>
<evidence type="ECO:0000313" key="3">
    <source>
        <dbReference type="EMBL" id="CAB4700408.1"/>
    </source>
</evidence>
<dbReference type="InterPro" id="IPR001763">
    <property type="entry name" value="Rhodanese-like_dom"/>
</dbReference>
<dbReference type="AlphaFoldDB" id="A0A6J6PV31"/>
<dbReference type="PROSITE" id="PS50206">
    <property type="entry name" value="RHODANESE_3"/>
    <property type="match status" value="2"/>
</dbReference>
<dbReference type="GO" id="GO:0006749">
    <property type="term" value="P:glutathione metabolic process"/>
    <property type="evidence" value="ECO:0007669"/>
    <property type="project" value="InterPro"/>
</dbReference>
<dbReference type="Pfam" id="PF00753">
    <property type="entry name" value="Lactamase_B"/>
    <property type="match status" value="1"/>
</dbReference>
<dbReference type="InterPro" id="IPR036873">
    <property type="entry name" value="Rhodanese-like_dom_sf"/>
</dbReference>